<dbReference type="PANTHER" id="PTHR42944">
    <property type="entry name" value="ADENINE DNA GLYCOSYLASE"/>
    <property type="match status" value="1"/>
</dbReference>
<keyword evidence="17" id="KW-1185">Reference proteome</keyword>
<dbReference type="STRING" id="1109443.G4TI70"/>
<proteinExistence type="inferred from homology"/>
<dbReference type="GO" id="GO:0034039">
    <property type="term" value="F:8-oxo-7,8-dihydroguanine DNA N-glycosylase activity"/>
    <property type="evidence" value="ECO:0007669"/>
    <property type="project" value="TreeGrafter"/>
</dbReference>
<dbReference type="SUPFAM" id="SSF55811">
    <property type="entry name" value="Nudix"/>
    <property type="match status" value="1"/>
</dbReference>
<dbReference type="GO" id="GO:0035485">
    <property type="term" value="F:adenine/guanine mispair binding"/>
    <property type="evidence" value="ECO:0007669"/>
    <property type="project" value="TreeGrafter"/>
</dbReference>
<evidence type="ECO:0000256" key="3">
    <source>
        <dbReference type="ARBA" id="ARBA00012045"/>
    </source>
</evidence>
<dbReference type="InterPro" id="IPR015797">
    <property type="entry name" value="NUDIX_hydrolase-like_dom_sf"/>
</dbReference>
<evidence type="ECO:0000256" key="10">
    <source>
        <dbReference type="ARBA" id="ARBA00023014"/>
    </source>
</evidence>
<dbReference type="SMART" id="SM00478">
    <property type="entry name" value="ENDO3c"/>
    <property type="match status" value="1"/>
</dbReference>
<dbReference type="eggNOG" id="KOG2457">
    <property type="taxonomic scope" value="Eukaryota"/>
</dbReference>
<dbReference type="InterPro" id="IPR003265">
    <property type="entry name" value="HhH-GPD_domain"/>
</dbReference>
<dbReference type="OrthoDB" id="10248838at2759"/>
<dbReference type="GO" id="GO:0046872">
    <property type="term" value="F:metal ion binding"/>
    <property type="evidence" value="ECO:0007669"/>
    <property type="project" value="UniProtKB-UniRule"/>
</dbReference>
<dbReference type="Pfam" id="PF14815">
    <property type="entry name" value="NUDIX_4"/>
    <property type="match status" value="1"/>
</dbReference>
<dbReference type="InterPro" id="IPR044298">
    <property type="entry name" value="MIG/MutY"/>
</dbReference>
<dbReference type="Gene3D" id="1.10.340.30">
    <property type="entry name" value="Hypothetical protein, domain 2"/>
    <property type="match status" value="1"/>
</dbReference>
<dbReference type="InterPro" id="IPR003651">
    <property type="entry name" value="Endonuclease3_FeS-loop_motif"/>
</dbReference>
<evidence type="ECO:0000256" key="11">
    <source>
        <dbReference type="ARBA" id="ARBA00023204"/>
    </source>
</evidence>
<keyword evidence="5" id="KW-0004">4Fe-4S</keyword>
<feature type="region of interest" description="Disordered" evidence="14">
    <location>
        <begin position="390"/>
        <end position="434"/>
    </location>
</feature>
<organism evidence="16 17">
    <name type="scientific">Serendipita indica (strain DSM 11827)</name>
    <name type="common">Root endophyte fungus</name>
    <name type="synonym">Piriformospora indica</name>
    <dbReference type="NCBI Taxonomy" id="1109443"/>
    <lineage>
        <taxon>Eukaryota</taxon>
        <taxon>Fungi</taxon>
        <taxon>Dikarya</taxon>
        <taxon>Basidiomycota</taxon>
        <taxon>Agaricomycotina</taxon>
        <taxon>Agaricomycetes</taxon>
        <taxon>Sebacinales</taxon>
        <taxon>Serendipitaceae</taxon>
        <taxon>Serendipita</taxon>
    </lineage>
</organism>
<dbReference type="SMART" id="SM00525">
    <property type="entry name" value="FES"/>
    <property type="match status" value="1"/>
</dbReference>
<dbReference type="EMBL" id="CAFZ01000103">
    <property type="protein sequence ID" value="CCA71013.1"/>
    <property type="molecule type" value="Genomic_DNA"/>
</dbReference>
<evidence type="ECO:0000313" key="17">
    <source>
        <dbReference type="Proteomes" id="UP000007148"/>
    </source>
</evidence>
<protein>
    <recommendedName>
        <fullName evidence="4 13">Adenine DNA glycosylase</fullName>
        <ecNumber evidence="3 13">3.2.2.31</ecNumber>
    </recommendedName>
</protein>
<evidence type="ECO:0000256" key="14">
    <source>
        <dbReference type="SAM" id="MobiDB-lite"/>
    </source>
</evidence>
<dbReference type="InParanoid" id="G4TI70"/>
<dbReference type="InterPro" id="IPR011257">
    <property type="entry name" value="DNA_glycosylase"/>
</dbReference>
<evidence type="ECO:0000256" key="8">
    <source>
        <dbReference type="ARBA" id="ARBA00022801"/>
    </source>
</evidence>
<comment type="function">
    <text evidence="13">Adenine glycosylase active on G-A mispairs.</text>
</comment>
<dbReference type="GO" id="GO:0000701">
    <property type="term" value="F:purine-specific mismatch base pair DNA N-glycosylase activity"/>
    <property type="evidence" value="ECO:0007669"/>
    <property type="project" value="UniProtKB-EC"/>
</dbReference>
<name>G4TI70_SERID</name>
<keyword evidence="6" id="KW-0479">Metal-binding</keyword>
<reference evidence="16 17" key="1">
    <citation type="journal article" date="2011" name="PLoS Pathog.">
        <title>Endophytic Life Strategies Decoded by Genome and Transcriptome Analyses of the Mutualistic Root Symbiont Piriformospora indica.</title>
        <authorList>
            <person name="Zuccaro A."/>
            <person name="Lahrmann U."/>
            <person name="Guldener U."/>
            <person name="Langen G."/>
            <person name="Pfiffi S."/>
            <person name="Biedenkopf D."/>
            <person name="Wong P."/>
            <person name="Samans B."/>
            <person name="Grimm C."/>
            <person name="Basiewicz M."/>
            <person name="Murat C."/>
            <person name="Martin F."/>
            <person name="Kogel K.H."/>
        </authorList>
    </citation>
    <scope>NUCLEOTIDE SEQUENCE [LARGE SCALE GENOMIC DNA]</scope>
    <source>
        <strain evidence="16 17">DSM 11827</strain>
    </source>
</reference>
<evidence type="ECO:0000256" key="12">
    <source>
        <dbReference type="ARBA" id="ARBA00023295"/>
    </source>
</evidence>
<evidence type="ECO:0000256" key="6">
    <source>
        <dbReference type="ARBA" id="ARBA00022723"/>
    </source>
</evidence>
<dbReference type="GO" id="GO:0005634">
    <property type="term" value="C:nucleus"/>
    <property type="evidence" value="ECO:0007669"/>
    <property type="project" value="TreeGrafter"/>
</dbReference>
<evidence type="ECO:0000256" key="13">
    <source>
        <dbReference type="RuleBase" id="RU365096"/>
    </source>
</evidence>
<keyword evidence="8" id="KW-0378">Hydrolase</keyword>
<dbReference type="Gene3D" id="3.90.79.10">
    <property type="entry name" value="Nucleoside Triphosphate Pyrophosphohydrolase"/>
    <property type="match status" value="1"/>
</dbReference>
<evidence type="ECO:0000256" key="1">
    <source>
        <dbReference type="ARBA" id="ARBA00000843"/>
    </source>
</evidence>
<gene>
    <name evidence="16" type="ORF">PIIN_04947</name>
</gene>
<feature type="compositionally biased region" description="Basic and acidic residues" evidence="14">
    <location>
        <begin position="424"/>
        <end position="434"/>
    </location>
</feature>
<keyword evidence="10" id="KW-0411">Iron-sulfur</keyword>
<evidence type="ECO:0000259" key="15">
    <source>
        <dbReference type="SMART" id="SM00478"/>
    </source>
</evidence>
<evidence type="ECO:0000256" key="2">
    <source>
        <dbReference type="ARBA" id="ARBA00008343"/>
    </source>
</evidence>
<dbReference type="PANTHER" id="PTHR42944:SF1">
    <property type="entry name" value="ADENINE DNA GLYCOSYLASE"/>
    <property type="match status" value="1"/>
</dbReference>
<keyword evidence="7 13" id="KW-0227">DNA damage</keyword>
<evidence type="ECO:0000256" key="9">
    <source>
        <dbReference type="ARBA" id="ARBA00023004"/>
    </source>
</evidence>
<dbReference type="CDD" id="cd03431">
    <property type="entry name" value="NUDIX_DNA_Glycosylase_C-MutY"/>
    <property type="match status" value="1"/>
</dbReference>
<dbReference type="Pfam" id="PF00730">
    <property type="entry name" value="HhH-GPD"/>
    <property type="match status" value="1"/>
</dbReference>
<feature type="domain" description="HhH-GPD" evidence="15">
    <location>
        <begin position="84"/>
        <end position="222"/>
    </location>
</feature>
<comment type="cofactor">
    <cofactor evidence="13">
        <name>[4Fe-4S] cluster</name>
        <dbReference type="ChEBI" id="CHEBI:49883"/>
    </cofactor>
    <text evidence="13">Binds 1 [4Fe-4S] cluster.</text>
</comment>
<dbReference type="FunCoup" id="G4TI70">
    <property type="interactions" value="239"/>
</dbReference>
<keyword evidence="9 13" id="KW-0408">Iron</keyword>
<comment type="similarity">
    <text evidence="2 13">Belongs to the Nth/MutY family.</text>
</comment>
<sequence length="487" mass="54061">MTSKRTRIIVDSDEEEVGSISSPHSRRRHIISNSTAITLQRALNPWFHVAHDARSMPWRKRYDPALSAVQKAQRAYEVWVSEIMLQQTRVDTVIPYYNRWMQTFPTIKDLAGSNIEQRLLEGAQLVVDKFDGKLPDDATVLQASVPGIGRYSAGAICSIAYGKCVPVLDGNVHRLLSRVLALYANPKAKATTNLLWDAAQAIVDDAEDPGAINQALIELGSTVCTPREPKCAGCPINTHCNAYKWKLNKLSTDMEDLCNVCEPIPPGPPDVTLFPMKVEKKAVPEETDVVCVVSWQATPHLAQHYLLRKRPATGLLAGLWDFPVVPNVSSSTSFEEHARPLVRLAFPSVDDEGTLQIKNVTSIGSVLHVFSHVKKTFQVVCIQLCGAQNDDSDMPPQVTPGEWMDDLQQSTDVPKRPTKKQKTEKKPKDEDEDRLKWVLEANVGQENLGTGTMKVWSLVTSKGGASKKPRATRKPKAKLTDDDEDDE</sequence>
<dbReference type="AlphaFoldDB" id="G4TI70"/>
<dbReference type="SUPFAM" id="SSF48150">
    <property type="entry name" value="DNA-glycosylase"/>
    <property type="match status" value="1"/>
</dbReference>
<dbReference type="GO" id="GO:0006285">
    <property type="term" value="P:base-excision repair, AP site formation"/>
    <property type="evidence" value="ECO:0007669"/>
    <property type="project" value="UniProtKB-ARBA"/>
</dbReference>
<dbReference type="GO" id="GO:0006298">
    <property type="term" value="P:mismatch repair"/>
    <property type="evidence" value="ECO:0007669"/>
    <property type="project" value="TreeGrafter"/>
</dbReference>
<dbReference type="Gene3D" id="1.10.1670.10">
    <property type="entry name" value="Helix-hairpin-Helix base-excision DNA repair enzymes (C-terminal)"/>
    <property type="match status" value="1"/>
</dbReference>
<comment type="catalytic activity">
    <reaction evidence="1 13">
        <text>Hydrolyzes free adenine bases from 7,8-dihydro-8-oxoguanine:adenine mismatched double-stranded DNA, leaving an apurinic site.</text>
        <dbReference type="EC" id="3.2.2.31"/>
    </reaction>
</comment>
<dbReference type="OMA" id="CRPGDFN"/>
<evidence type="ECO:0000256" key="4">
    <source>
        <dbReference type="ARBA" id="ARBA00022023"/>
    </source>
</evidence>
<feature type="region of interest" description="Disordered" evidence="14">
    <location>
        <begin position="460"/>
        <end position="487"/>
    </location>
</feature>
<dbReference type="HOGENOM" id="CLU_012862_0_0_1"/>
<evidence type="ECO:0000256" key="7">
    <source>
        <dbReference type="ARBA" id="ARBA00022763"/>
    </source>
</evidence>
<evidence type="ECO:0000313" key="16">
    <source>
        <dbReference type="EMBL" id="CCA71013.1"/>
    </source>
</evidence>
<feature type="compositionally biased region" description="Basic residues" evidence="14">
    <location>
        <begin position="465"/>
        <end position="477"/>
    </location>
</feature>
<dbReference type="Proteomes" id="UP000007148">
    <property type="component" value="Unassembled WGS sequence"/>
</dbReference>
<dbReference type="GO" id="GO:0051539">
    <property type="term" value="F:4 iron, 4 sulfur cluster binding"/>
    <property type="evidence" value="ECO:0007669"/>
    <property type="project" value="UniProtKB-UniRule"/>
</dbReference>
<keyword evidence="12 13" id="KW-0326">Glycosidase</keyword>
<keyword evidence="11" id="KW-0234">DNA repair</keyword>
<accession>G4TI70</accession>
<comment type="caution">
    <text evidence="16">The sequence shown here is derived from an EMBL/GenBank/DDBJ whole genome shotgun (WGS) entry which is preliminary data.</text>
</comment>
<dbReference type="InterPro" id="IPR029119">
    <property type="entry name" value="MutY_C"/>
</dbReference>
<dbReference type="InterPro" id="IPR023170">
    <property type="entry name" value="HhH_base_excis_C"/>
</dbReference>
<dbReference type="EC" id="3.2.2.31" evidence="3 13"/>
<evidence type="ECO:0000256" key="5">
    <source>
        <dbReference type="ARBA" id="ARBA00022485"/>
    </source>
</evidence>
<dbReference type="GO" id="GO:0032357">
    <property type="term" value="F:oxidized purine DNA binding"/>
    <property type="evidence" value="ECO:0007669"/>
    <property type="project" value="TreeGrafter"/>
</dbReference>
<dbReference type="CDD" id="cd00056">
    <property type="entry name" value="ENDO3c"/>
    <property type="match status" value="1"/>
</dbReference>